<dbReference type="PATRIC" id="fig|1195236.3.peg.1696"/>
<protein>
    <submittedName>
        <fullName evidence="2">Uncharacterized protein</fullName>
    </submittedName>
</protein>
<keyword evidence="1" id="KW-1133">Transmembrane helix</keyword>
<gene>
    <name evidence="2" type="ORF">CTER_1378</name>
</gene>
<feature type="transmembrane region" description="Helical" evidence="1">
    <location>
        <begin position="25"/>
        <end position="47"/>
    </location>
</feature>
<sequence>MKKKRFIKGGVFIISFKKVGTYRRLLLFAGLFLFLLFIIYVSIHFGLQSRKAGMLAYPKDFLTMRCLNPSDDNAEDTPFVYANGQNANGPFRIVYYRDFDTFELQYPSGDWTALQTVYKDGNYVTSEGISVGSGKKDVVAAYQKYGLEEYNISKITSMNLRSLDILLQGVDLADTFLYVDNHNIFNNSYQGTDYWGSLEAIIFILDKNNAVVKIVKAAPTSG</sequence>
<evidence type="ECO:0000313" key="2">
    <source>
        <dbReference type="EMBL" id="EMS72606.1"/>
    </source>
</evidence>
<keyword evidence="3" id="KW-1185">Reference proteome</keyword>
<organism evidence="2 3">
    <name type="scientific">Ruminiclostridium cellobioparum subsp. termitidis CT1112</name>
    <dbReference type="NCBI Taxonomy" id="1195236"/>
    <lineage>
        <taxon>Bacteria</taxon>
        <taxon>Bacillati</taxon>
        <taxon>Bacillota</taxon>
        <taxon>Clostridia</taxon>
        <taxon>Eubacteriales</taxon>
        <taxon>Oscillospiraceae</taxon>
        <taxon>Ruminiclostridium</taxon>
    </lineage>
</organism>
<evidence type="ECO:0000313" key="3">
    <source>
        <dbReference type="Proteomes" id="UP000014155"/>
    </source>
</evidence>
<keyword evidence="1" id="KW-0812">Transmembrane</keyword>
<comment type="caution">
    <text evidence="2">The sequence shown here is derived from an EMBL/GenBank/DDBJ whole genome shotgun (WGS) entry which is preliminary data.</text>
</comment>
<keyword evidence="1" id="KW-0472">Membrane</keyword>
<evidence type="ECO:0000256" key="1">
    <source>
        <dbReference type="SAM" id="Phobius"/>
    </source>
</evidence>
<accession>S0FQG1</accession>
<reference evidence="2 3" key="1">
    <citation type="journal article" date="2013" name="Genome Announc.">
        <title>Draft Genome Sequence of the Cellulolytic, Mesophilic, Anaerobic Bacterium Clostridium termitidis Strain CT1112 (DSM 5398).</title>
        <authorList>
            <person name="Lal S."/>
            <person name="Ramachandran U."/>
            <person name="Zhang X."/>
            <person name="Munir R."/>
            <person name="Sparling R."/>
            <person name="Levin D.B."/>
        </authorList>
    </citation>
    <scope>NUCLEOTIDE SEQUENCE [LARGE SCALE GENOMIC DNA]</scope>
    <source>
        <strain evidence="2 3">CT1112</strain>
    </source>
</reference>
<dbReference type="EMBL" id="AORV01000026">
    <property type="protein sequence ID" value="EMS72606.1"/>
    <property type="molecule type" value="Genomic_DNA"/>
</dbReference>
<proteinExistence type="predicted"/>
<dbReference type="STRING" id="1195236.CTER_1378"/>
<name>S0FQG1_RUMCE</name>
<dbReference type="Proteomes" id="UP000014155">
    <property type="component" value="Unassembled WGS sequence"/>
</dbReference>
<dbReference type="AlphaFoldDB" id="S0FQG1"/>